<evidence type="ECO:0000259" key="1">
    <source>
        <dbReference type="Pfam" id="PF07929"/>
    </source>
</evidence>
<reference evidence="2" key="1">
    <citation type="submission" date="2020-05" db="EMBL/GenBank/DDBJ databases">
        <authorList>
            <person name="Chiriac C."/>
            <person name="Salcher M."/>
            <person name="Ghai R."/>
            <person name="Kavagutti S V."/>
        </authorList>
    </citation>
    <scope>NUCLEOTIDE SEQUENCE</scope>
</reference>
<name>A0A6J6DTV8_9ZZZZ</name>
<accession>A0A6J6DTV8</accession>
<sequence>MRRAGNKGQVFQLKVTLTGIKPPVWRRILVHASTPLDRLHEYIQAAFGWWNHHLYEFEIDRVRDGIPDPDWDFGPPTKHAHRTKLGNVADVGDAFRYTYDFGDGWDHKISIEKSIPIAPGTTVPACIDGRRACPPEDCGGTWGYEEFLRIIADPSHPEHDERVMWAGEWGGGTLDPESFETSEFEENLDLLRNAALD</sequence>
<dbReference type="Pfam" id="PF07929">
    <property type="entry name" value="PRiA4_ORF3"/>
    <property type="match status" value="1"/>
</dbReference>
<dbReference type="AlphaFoldDB" id="A0A6J6DTV8"/>
<dbReference type="PANTHER" id="PTHR41878">
    <property type="entry name" value="LEXA REPRESSOR-RELATED"/>
    <property type="match status" value="1"/>
</dbReference>
<dbReference type="InterPro" id="IPR012912">
    <property type="entry name" value="Plasmid_pRiA4b_Orf3-like"/>
</dbReference>
<evidence type="ECO:0000313" key="2">
    <source>
        <dbReference type="EMBL" id="CAB4567377.1"/>
    </source>
</evidence>
<dbReference type="Gene3D" id="3.10.290.30">
    <property type="entry name" value="MM3350-like"/>
    <property type="match status" value="1"/>
</dbReference>
<dbReference type="EMBL" id="CAEZSR010000081">
    <property type="protein sequence ID" value="CAB4567377.1"/>
    <property type="molecule type" value="Genomic_DNA"/>
</dbReference>
<proteinExistence type="predicted"/>
<feature type="domain" description="Plasmid pRiA4b Orf3-like" evidence="1">
    <location>
        <begin position="9"/>
        <end position="182"/>
    </location>
</feature>
<dbReference type="SUPFAM" id="SSF159941">
    <property type="entry name" value="MM3350-like"/>
    <property type="match status" value="1"/>
</dbReference>
<dbReference type="InterPro" id="IPR024047">
    <property type="entry name" value="MM3350-like_sf"/>
</dbReference>
<organism evidence="2">
    <name type="scientific">freshwater metagenome</name>
    <dbReference type="NCBI Taxonomy" id="449393"/>
    <lineage>
        <taxon>unclassified sequences</taxon>
        <taxon>metagenomes</taxon>
        <taxon>ecological metagenomes</taxon>
    </lineage>
</organism>
<dbReference type="PANTHER" id="PTHR41878:SF1">
    <property type="entry name" value="TNPR PROTEIN"/>
    <property type="match status" value="1"/>
</dbReference>
<gene>
    <name evidence="2" type="ORF">UFOPK1493_02174</name>
</gene>
<protein>
    <submittedName>
        <fullName evidence="2">Unannotated protein</fullName>
    </submittedName>
</protein>